<proteinExistence type="predicted"/>
<evidence type="ECO:0000256" key="1">
    <source>
        <dbReference type="SAM" id="MobiDB-lite"/>
    </source>
</evidence>
<keyword evidence="2" id="KW-1133">Transmembrane helix</keyword>
<name>A0A1G9X006_9FIRM</name>
<feature type="region of interest" description="Disordered" evidence="1">
    <location>
        <begin position="61"/>
        <end position="81"/>
    </location>
</feature>
<dbReference type="RefSeq" id="WP_143008031.1">
    <property type="nucleotide sequence ID" value="NZ_FNID01000007.1"/>
</dbReference>
<reference evidence="3 4" key="1">
    <citation type="submission" date="2016-10" db="EMBL/GenBank/DDBJ databases">
        <authorList>
            <person name="de Groot N.N."/>
        </authorList>
    </citation>
    <scope>NUCLEOTIDE SEQUENCE [LARGE SCALE GENOMIC DNA]</scope>
    <source>
        <strain evidence="3 4">CGMCC 1.5012</strain>
    </source>
</reference>
<protein>
    <submittedName>
        <fullName evidence="3">Virus attachment protein p12 family protein</fullName>
    </submittedName>
</protein>
<gene>
    <name evidence="3" type="ORF">SAMN05192585_10748</name>
</gene>
<keyword evidence="4" id="KW-1185">Reference proteome</keyword>
<dbReference type="Pfam" id="PF12669">
    <property type="entry name" value="FeoB_associated"/>
    <property type="match status" value="1"/>
</dbReference>
<dbReference type="STRING" id="258515.SAMN05192585_10748"/>
<evidence type="ECO:0000313" key="3">
    <source>
        <dbReference type="EMBL" id="SDM90072.1"/>
    </source>
</evidence>
<sequence>MATYVIVGIIILLSVFAVIKIVMDRKKGGCSGNCSGCSMQCSCRSEVAVPKHKRLVVNNCGAGKGKNGNNKSNEGSVKRTI</sequence>
<organism evidence="3 4">
    <name type="scientific">Acetanaerobacterium elongatum</name>
    <dbReference type="NCBI Taxonomy" id="258515"/>
    <lineage>
        <taxon>Bacteria</taxon>
        <taxon>Bacillati</taxon>
        <taxon>Bacillota</taxon>
        <taxon>Clostridia</taxon>
        <taxon>Eubacteriales</taxon>
        <taxon>Oscillospiraceae</taxon>
        <taxon>Acetanaerobacterium</taxon>
    </lineage>
</organism>
<keyword evidence="2" id="KW-0472">Membrane</keyword>
<dbReference type="EMBL" id="FNID01000007">
    <property type="protein sequence ID" value="SDM90072.1"/>
    <property type="molecule type" value="Genomic_DNA"/>
</dbReference>
<dbReference type="AlphaFoldDB" id="A0A1G9X006"/>
<evidence type="ECO:0000256" key="2">
    <source>
        <dbReference type="SAM" id="Phobius"/>
    </source>
</evidence>
<dbReference type="Proteomes" id="UP000199182">
    <property type="component" value="Unassembled WGS sequence"/>
</dbReference>
<accession>A0A1G9X006</accession>
<feature type="transmembrane region" description="Helical" evidence="2">
    <location>
        <begin position="6"/>
        <end position="23"/>
    </location>
</feature>
<keyword evidence="2" id="KW-0812">Transmembrane</keyword>
<evidence type="ECO:0000313" key="4">
    <source>
        <dbReference type="Proteomes" id="UP000199182"/>
    </source>
</evidence>